<dbReference type="PANTHER" id="PTHR33843">
    <property type="entry name" value="ASCORBATE-SPECIFIC PTS SYSTEM EIIC COMPONENT"/>
    <property type="match status" value="1"/>
</dbReference>
<dbReference type="InterPro" id="IPR004703">
    <property type="entry name" value="PTS_sugar-sp_permease"/>
</dbReference>
<evidence type="ECO:0000256" key="5">
    <source>
        <dbReference type="ARBA" id="ARBA00022597"/>
    </source>
</evidence>
<evidence type="ECO:0000256" key="4">
    <source>
        <dbReference type="ARBA" id="ARBA00022475"/>
    </source>
</evidence>
<keyword evidence="7 14" id="KW-0812">Transmembrane</keyword>
<dbReference type="NCBIfam" id="NF006922">
    <property type="entry name" value="PRK09410.1-5"/>
    <property type="match status" value="1"/>
</dbReference>
<feature type="transmembrane region" description="Helical" evidence="14">
    <location>
        <begin position="42"/>
        <end position="62"/>
    </location>
</feature>
<gene>
    <name evidence="15" type="ORF">CFK40_04850</name>
</gene>
<dbReference type="GO" id="GO:0005886">
    <property type="term" value="C:plasma membrane"/>
    <property type="evidence" value="ECO:0007669"/>
    <property type="project" value="UniProtKB-SubCell"/>
</dbReference>
<dbReference type="Pfam" id="PF03611">
    <property type="entry name" value="EIIC-GAT"/>
    <property type="match status" value="1"/>
</dbReference>
<evidence type="ECO:0000256" key="10">
    <source>
        <dbReference type="ARBA" id="ARBA00037387"/>
    </source>
</evidence>
<keyword evidence="9 14" id="KW-0472">Membrane</keyword>
<feature type="transmembrane region" description="Helical" evidence="14">
    <location>
        <begin position="374"/>
        <end position="394"/>
    </location>
</feature>
<evidence type="ECO:0000256" key="14">
    <source>
        <dbReference type="SAM" id="Phobius"/>
    </source>
</evidence>
<comment type="similarity">
    <text evidence="11">Belongs to the UlaA family.</text>
</comment>
<dbReference type="Proteomes" id="UP000204391">
    <property type="component" value="Chromosome"/>
</dbReference>
<dbReference type="AlphaFoldDB" id="A0A221M9Q2"/>
<dbReference type="InterPro" id="IPR051562">
    <property type="entry name" value="Ascorbate-PTS_EIIC"/>
</dbReference>
<evidence type="ECO:0000256" key="7">
    <source>
        <dbReference type="ARBA" id="ARBA00022692"/>
    </source>
</evidence>
<evidence type="ECO:0000256" key="9">
    <source>
        <dbReference type="ARBA" id="ARBA00023136"/>
    </source>
</evidence>
<reference evidence="15 16" key="1">
    <citation type="journal article" date="2003" name="Int. J. Syst. Evol. Microbiol.">
        <title>Virgibacillus carmonensis sp. nov., Virgibacillus necropolis sp. nov. and Virgibacillus picturae sp. nov., three novel species isolated from deteriorated mural paintings, transfer of the species of the genus salibacillus to Virgibacillus, as Virgibacillus marismortui comb. nov. and Virgibacillus salexigens comb. nov., and emended description of the genus Virgibacillus.</title>
        <authorList>
            <person name="Heyrman J."/>
            <person name="Logan N.A."/>
            <person name="Busse H.J."/>
            <person name="Balcaen A."/>
            <person name="Lebbe L."/>
            <person name="Rodriguez-Diaz M."/>
            <person name="Swings J."/>
            <person name="De Vos P."/>
        </authorList>
    </citation>
    <scope>NUCLEOTIDE SEQUENCE [LARGE SCALE GENOMIC DNA]</scope>
    <source>
        <strain evidence="15 16">LMG 19488</strain>
    </source>
</reference>
<evidence type="ECO:0000256" key="2">
    <source>
        <dbReference type="ARBA" id="ARBA00011738"/>
    </source>
</evidence>
<feature type="transmembrane region" description="Helical" evidence="14">
    <location>
        <begin position="149"/>
        <end position="167"/>
    </location>
</feature>
<feature type="transmembrane region" description="Helical" evidence="14">
    <location>
        <begin position="406"/>
        <end position="439"/>
    </location>
</feature>
<dbReference type="PANTHER" id="PTHR33843:SF4">
    <property type="entry name" value="ASCORBATE-SPECIFIC PTS SYSTEM EIIC COMPONENT"/>
    <property type="match status" value="1"/>
</dbReference>
<evidence type="ECO:0000313" key="15">
    <source>
        <dbReference type="EMBL" id="ASN04384.1"/>
    </source>
</evidence>
<dbReference type="NCBIfam" id="NF009553">
    <property type="entry name" value="PRK12997.1-5"/>
    <property type="match status" value="1"/>
</dbReference>
<keyword evidence="16" id="KW-1185">Reference proteome</keyword>
<name>A0A221M9Q2_9BACI</name>
<dbReference type="EMBL" id="CP022437">
    <property type="protein sequence ID" value="ASN04384.1"/>
    <property type="molecule type" value="Genomic_DNA"/>
</dbReference>
<proteinExistence type="inferred from homology"/>
<evidence type="ECO:0000256" key="13">
    <source>
        <dbReference type="ARBA" id="ARBA00042859"/>
    </source>
</evidence>
<sequence length="455" mass="47224">MVVLHFIVDEILSKPAFLVGLMALIGLLALKKEITDIVSGTLKTIVGFLILTGGAGILVGALDPLSAMVKDGFNLHGVVPTNEAIVAVAQDAFGAQTAIIMALGFVVNIILARLTPAKFIFLTGHHLFFMATLLAVVLGSAGVTGTNQAILGGVLLGTIATMMPALVHPFMRKITGNAPFALGHFNSLGYIVSSLTGKAVGDKEKTTEDIKISPKLDFLRDSIVMTTLTMIIMYVILAIVAGPDSLKEFAGGSNYIMYAIVQAMTFGAGLAIILMGVRMILAEIVPAFQGIALKVVPNALPALDAPTTFTFAPTAVLVGFISSLIGGLISMAIMGPLGLVLIIPGMVPHFFDGGTSGVFGNATGGRRGAIIGSFINGILITVLPAILLSFLGSLGLANTTFGDSDFAWVGILMAYIAKLGVGGMYAAVIIVSALFIALASYVSIKDKKAQVQENE</sequence>
<feature type="transmembrane region" description="Helical" evidence="14">
    <location>
        <begin position="12"/>
        <end position="30"/>
    </location>
</feature>
<evidence type="ECO:0000256" key="11">
    <source>
        <dbReference type="ARBA" id="ARBA00038218"/>
    </source>
</evidence>
<keyword evidence="4" id="KW-1003">Cell membrane</keyword>
<organism evidence="15 16">
    <name type="scientific">Virgibacillus necropolis</name>
    <dbReference type="NCBI Taxonomy" id="163877"/>
    <lineage>
        <taxon>Bacteria</taxon>
        <taxon>Bacillati</taxon>
        <taxon>Bacillota</taxon>
        <taxon>Bacilli</taxon>
        <taxon>Bacillales</taxon>
        <taxon>Bacillaceae</taxon>
        <taxon>Virgibacillus</taxon>
    </lineage>
</organism>
<evidence type="ECO:0000256" key="12">
    <source>
        <dbReference type="ARBA" id="ARBA00039702"/>
    </source>
</evidence>
<feature type="transmembrane region" description="Helical" evidence="14">
    <location>
        <begin position="255"/>
        <end position="277"/>
    </location>
</feature>
<feature type="transmembrane region" description="Helical" evidence="14">
    <location>
        <begin position="223"/>
        <end position="243"/>
    </location>
</feature>
<dbReference type="GO" id="GO:0009401">
    <property type="term" value="P:phosphoenolpyruvate-dependent sugar phosphotransferase system"/>
    <property type="evidence" value="ECO:0007669"/>
    <property type="project" value="UniProtKB-KW"/>
</dbReference>
<comment type="subunit">
    <text evidence="2">Homodimer.</text>
</comment>
<protein>
    <recommendedName>
        <fullName evidence="12">Ascorbate-specific PTS system EIIC component</fullName>
    </recommendedName>
    <alternativeName>
        <fullName evidence="13">Ascorbate-specific permease IIC component UlaA</fullName>
    </alternativeName>
</protein>
<comment type="subcellular location">
    <subcellularLocation>
        <location evidence="1">Cell membrane</location>
        <topology evidence="1">Multi-pass membrane protein</topology>
    </subcellularLocation>
</comment>
<keyword evidence="8 14" id="KW-1133">Transmembrane helix</keyword>
<dbReference type="NCBIfam" id="NF006920">
    <property type="entry name" value="PRK09410.1-2"/>
    <property type="match status" value="1"/>
</dbReference>
<accession>A0A221M9Q2</accession>
<feature type="transmembrane region" description="Helical" evidence="14">
    <location>
        <begin position="119"/>
        <end position="143"/>
    </location>
</feature>
<evidence type="ECO:0000313" key="16">
    <source>
        <dbReference type="Proteomes" id="UP000204391"/>
    </source>
</evidence>
<keyword evidence="5" id="KW-0762">Sugar transport</keyword>
<evidence type="ECO:0000256" key="1">
    <source>
        <dbReference type="ARBA" id="ARBA00004651"/>
    </source>
</evidence>
<keyword evidence="6" id="KW-0598">Phosphotransferase system</keyword>
<evidence type="ECO:0000256" key="3">
    <source>
        <dbReference type="ARBA" id="ARBA00022448"/>
    </source>
</evidence>
<comment type="function">
    <text evidence="10">The phosphoenolpyruvate-dependent sugar phosphotransferase system (sugar PTS), a major carbohydrate active transport system, catalyzes the phosphorylation of incoming sugar substrates concomitantly with their translocation across the cell membrane. The enzyme II UlaABC PTS system is involved in ascorbate transport.</text>
</comment>
<dbReference type="OrthoDB" id="9796178at2"/>
<feature type="transmembrane region" description="Helical" evidence="14">
    <location>
        <begin position="93"/>
        <end position="112"/>
    </location>
</feature>
<dbReference type="KEGG" id="vne:CFK40_04850"/>
<feature type="transmembrane region" description="Helical" evidence="14">
    <location>
        <begin position="315"/>
        <end position="343"/>
    </location>
</feature>
<keyword evidence="3" id="KW-0813">Transport</keyword>
<evidence type="ECO:0000256" key="8">
    <source>
        <dbReference type="ARBA" id="ARBA00022989"/>
    </source>
</evidence>
<evidence type="ECO:0000256" key="6">
    <source>
        <dbReference type="ARBA" id="ARBA00022683"/>
    </source>
</evidence>